<keyword evidence="2" id="KW-1185">Reference proteome</keyword>
<gene>
    <name evidence="1" type="ORF">OnM2_105004c</name>
</gene>
<accession>A0A420H7Q0</accession>
<name>A0A420H7Q0_9PEZI</name>
<dbReference type="OrthoDB" id="3597524at2759"/>
<reference evidence="1 2" key="1">
    <citation type="journal article" date="2018" name="BMC Genomics">
        <title>Comparative genome analyses reveal sequence features reflecting distinct modes of host-adaptation between dicot and monocot powdery mildew.</title>
        <authorList>
            <person name="Wu Y."/>
            <person name="Ma X."/>
            <person name="Pan Z."/>
            <person name="Kale S.D."/>
            <person name="Song Y."/>
            <person name="King H."/>
            <person name="Zhang Q."/>
            <person name="Presley C."/>
            <person name="Deng X."/>
            <person name="Wei C.I."/>
            <person name="Xiao S."/>
        </authorList>
    </citation>
    <scope>NUCLEOTIDE SEQUENCE [LARGE SCALE GENOMIC DNA]</scope>
    <source>
        <strain evidence="1">UMSG2</strain>
    </source>
</reference>
<evidence type="ECO:0000313" key="2">
    <source>
        <dbReference type="Proteomes" id="UP000286134"/>
    </source>
</evidence>
<proteinExistence type="predicted"/>
<dbReference type="EMBL" id="MCFK01010523">
    <property type="protein sequence ID" value="RKF53462.1"/>
    <property type="molecule type" value="Genomic_DNA"/>
</dbReference>
<dbReference type="AlphaFoldDB" id="A0A420H7Q0"/>
<comment type="caution">
    <text evidence="1">The sequence shown here is derived from an EMBL/GenBank/DDBJ whole genome shotgun (WGS) entry which is preliminary data.</text>
</comment>
<protein>
    <submittedName>
        <fullName evidence="1">Uncharacterized protein</fullName>
    </submittedName>
</protein>
<dbReference type="STRING" id="212602.A0A420H7Q0"/>
<evidence type="ECO:0000313" key="1">
    <source>
        <dbReference type="EMBL" id="RKF53462.1"/>
    </source>
</evidence>
<dbReference type="Proteomes" id="UP000286134">
    <property type="component" value="Unassembled WGS sequence"/>
</dbReference>
<organism evidence="1 2">
    <name type="scientific">Erysiphe neolycopersici</name>
    <dbReference type="NCBI Taxonomy" id="212602"/>
    <lineage>
        <taxon>Eukaryota</taxon>
        <taxon>Fungi</taxon>
        <taxon>Dikarya</taxon>
        <taxon>Ascomycota</taxon>
        <taxon>Pezizomycotina</taxon>
        <taxon>Leotiomycetes</taxon>
        <taxon>Erysiphales</taxon>
        <taxon>Erysiphaceae</taxon>
        <taxon>Erysiphe</taxon>
    </lineage>
</organism>
<sequence>MLPTSTLTSKKDKKLLQTISQPQQKIVSVEKLDNSTVYHKVFSFTVRVKAKALGVTEGKAELWYTSEISRTTRAGLKASIENWCEELETRFQMSPGIALERLERLKYTIVDVKQRKDPEEFMRSIIVLGKSARTANSEYAQILTAHRHLAAELRIQIPTPIANTNLTT</sequence>